<keyword evidence="1" id="KW-0472">Membrane</keyword>
<feature type="transmembrane region" description="Helical" evidence="1">
    <location>
        <begin position="57"/>
        <end position="79"/>
    </location>
</feature>
<accession>A0ABP7ZYD4</accession>
<feature type="transmembrane region" description="Helical" evidence="1">
    <location>
        <begin position="91"/>
        <end position="109"/>
    </location>
</feature>
<feature type="transmembrane region" description="Helical" evidence="1">
    <location>
        <begin position="26"/>
        <end position="45"/>
    </location>
</feature>
<sequence>MGKIVKTVGIKRGIFMSGGSRFGTKISLFLVLGIGWMVFVLYHSAELLLSGSEKSKLTALYGLWLLVPVMLIIVVDRFAVRKFGIIKVNKIEFFILVAAIIVGLFDLYFR</sequence>
<keyword evidence="1" id="KW-1133">Transmembrane helix</keyword>
<dbReference type="RefSeq" id="WP_346085431.1">
    <property type="nucleotide sequence ID" value="NZ_BAAAZK010000002.1"/>
</dbReference>
<protein>
    <submittedName>
        <fullName evidence="2">Uncharacterized protein</fullName>
    </submittedName>
</protein>
<proteinExistence type="predicted"/>
<dbReference type="Proteomes" id="UP001500167">
    <property type="component" value="Unassembled WGS sequence"/>
</dbReference>
<gene>
    <name evidence="2" type="ORF">GCM10022218_16310</name>
</gene>
<evidence type="ECO:0000313" key="3">
    <source>
        <dbReference type="Proteomes" id="UP001500167"/>
    </source>
</evidence>
<name>A0ABP7ZYD4_9SPHI</name>
<keyword evidence="3" id="KW-1185">Reference proteome</keyword>
<organism evidence="2 3">
    <name type="scientific">Sphingobacterium ginsenosidimutans</name>
    <dbReference type="NCBI Taxonomy" id="687845"/>
    <lineage>
        <taxon>Bacteria</taxon>
        <taxon>Pseudomonadati</taxon>
        <taxon>Bacteroidota</taxon>
        <taxon>Sphingobacteriia</taxon>
        <taxon>Sphingobacteriales</taxon>
        <taxon>Sphingobacteriaceae</taxon>
        <taxon>Sphingobacterium</taxon>
    </lineage>
</organism>
<dbReference type="EMBL" id="BAAAZK010000002">
    <property type="protein sequence ID" value="GAA4173366.1"/>
    <property type="molecule type" value="Genomic_DNA"/>
</dbReference>
<evidence type="ECO:0000313" key="2">
    <source>
        <dbReference type="EMBL" id="GAA4173366.1"/>
    </source>
</evidence>
<keyword evidence="1" id="KW-0812">Transmembrane</keyword>
<evidence type="ECO:0000256" key="1">
    <source>
        <dbReference type="SAM" id="Phobius"/>
    </source>
</evidence>
<comment type="caution">
    <text evidence="2">The sequence shown here is derived from an EMBL/GenBank/DDBJ whole genome shotgun (WGS) entry which is preliminary data.</text>
</comment>
<reference evidence="3" key="1">
    <citation type="journal article" date="2019" name="Int. J. Syst. Evol. Microbiol.">
        <title>The Global Catalogue of Microorganisms (GCM) 10K type strain sequencing project: providing services to taxonomists for standard genome sequencing and annotation.</title>
        <authorList>
            <consortium name="The Broad Institute Genomics Platform"/>
            <consortium name="The Broad Institute Genome Sequencing Center for Infectious Disease"/>
            <person name="Wu L."/>
            <person name="Ma J."/>
        </authorList>
    </citation>
    <scope>NUCLEOTIDE SEQUENCE [LARGE SCALE GENOMIC DNA]</scope>
    <source>
        <strain evidence="3">JCM 16722</strain>
    </source>
</reference>